<comment type="caution">
    <text evidence="4">The sequence shown here is derived from an EMBL/GenBank/DDBJ whole genome shotgun (WGS) entry which is preliminary data.</text>
</comment>
<dbReference type="CDD" id="cd02440">
    <property type="entry name" value="AdoMet_MTases"/>
    <property type="match status" value="1"/>
</dbReference>
<dbReference type="SUPFAM" id="SSF53335">
    <property type="entry name" value="S-adenosyl-L-methionine-dependent methyltransferases"/>
    <property type="match status" value="1"/>
</dbReference>
<evidence type="ECO:0000313" key="5">
    <source>
        <dbReference type="Proteomes" id="UP000176863"/>
    </source>
</evidence>
<evidence type="ECO:0000259" key="3">
    <source>
        <dbReference type="Pfam" id="PF13649"/>
    </source>
</evidence>
<feature type="domain" description="Methyltransferase" evidence="3">
    <location>
        <begin position="44"/>
        <end position="134"/>
    </location>
</feature>
<evidence type="ECO:0000313" key="4">
    <source>
        <dbReference type="EMBL" id="OGG53690.1"/>
    </source>
</evidence>
<organism evidence="4 5">
    <name type="scientific">Candidatus Kaiserbacteria bacterium RIFCSPHIGHO2_01_FULL_53_29</name>
    <dbReference type="NCBI Taxonomy" id="1798480"/>
    <lineage>
        <taxon>Bacteria</taxon>
        <taxon>Candidatus Kaiseribacteriota</taxon>
    </lineage>
</organism>
<dbReference type="STRING" id="1798480.A2851_02280"/>
<gene>
    <name evidence="4" type="ORF">A2851_02280</name>
</gene>
<dbReference type="InterPro" id="IPR029063">
    <property type="entry name" value="SAM-dependent_MTases_sf"/>
</dbReference>
<dbReference type="Pfam" id="PF13649">
    <property type="entry name" value="Methyltransf_25"/>
    <property type="match status" value="1"/>
</dbReference>
<protein>
    <recommendedName>
        <fullName evidence="3">Methyltransferase domain-containing protein</fullName>
    </recommendedName>
</protein>
<evidence type="ECO:0000256" key="2">
    <source>
        <dbReference type="ARBA" id="ARBA00022679"/>
    </source>
</evidence>
<dbReference type="Proteomes" id="UP000176863">
    <property type="component" value="Unassembled WGS sequence"/>
</dbReference>
<dbReference type="GO" id="GO:0032259">
    <property type="term" value="P:methylation"/>
    <property type="evidence" value="ECO:0007669"/>
    <property type="project" value="UniProtKB-KW"/>
</dbReference>
<dbReference type="PANTHER" id="PTHR43861:SF1">
    <property type="entry name" value="TRANS-ACONITATE 2-METHYLTRANSFERASE"/>
    <property type="match status" value="1"/>
</dbReference>
<evidence type="ECO:0000256" key="1">
    <source>
        <dbReference type="ARBA" id="ARBA00022603"/>
    </source>
</evidence>
<dbReference type="AlphaFoldDB" id="A0A1F6CX89"/>
<name>A0A1F6CX89_9BACT</name>
<dbReference type="PANTHER" id="PTHR43861">
    <property type="entry name" value="TRANS-ACONITATE 2-METHYLTRANSFERASE-RELATED"/>
    <property type="match status" value="1"/>
</dbReference>
<sequence length="205" mass="23869">MLKRSAKWFINVPMIWNTFQNVVGANQWKNSIYPSVFKSRGKLLDFGCSMGNNTEAFLHFEYYGVDVDSVAIEAAKKKWEGAPNISFESLDILKQPYKNNYFDHVLFACTGHHLTDEEIPKILNALLLTLRTGGQLHFFDVIKQPGKDRFLTRLIMNNDQGKHMRTEKQYDTMFAPYSVVEKRIFPSPDHIIKLQDMLYIKLTRQ</sequence>
<reference evidence="4 5" key="1">
    <citation type="journal article" date="2016" name="Nat. Commun.">
        <title>Thousands of microbial genomes shed light on interconnected biogeochemical processes in an aquifer system.</title>
        <authorList>
            <person name="Anantharaman K."/>
            <person name="Brown C.T."/>
            <person name="Hug L.A."/>
            <person name="Sharon I."/>
            <person name="Castelle C.J."/>
            <person name="Probst A.J."/>
            <person name="Thomas B.C."/>
            <person name="Singh A."/>
            <person name="Wilkins M.J."/>
            <person name="Karaoz U."/>
            <person name="Brodie E.L."/>
            <person name="Williams K.H."/>
            <person name="Hubbard S.S."/>
            <person name="Banfield J.F."/>
        </authorList>
    </citation>
    <scope>NUCLEOTIDE SEQUENCE [LARGE SCALE GENOMIC DNA]</scope>
</reference>
<accession>A0A1F6CX89</accession>
<dbReference type="EMBL" id="MFKT01000009">
    <property type="protein sequence ID" value="OGG53690.1"/>
    <property type="molecule type" value="Genomic_DNA"/>
</dbReference>
<proteinExistence type="predicted"/>
<dbReference type="GO" id="GO:0008168">
    <property type="term" value="F:methyltransferase activity"/>
    <property type="evidence" value="ECO:0007669"/>
    <property type="project" value="UniProtKB-KW"/>
</dbReference>
<keyword evidence="2" id="KW-0808">Transferase</keyword>
<dbReference type="InterPro" id="IPR041698">
    <property type="entry name" value="Methyltransf_25"/>
</dbReference>
<dbReference type="Gene3D" id="3.40.50.150">
    <property type="entry name" value="Vaccinia Virus protein VP39"/>
    <property type="match status" value="1"/>
</dbReference>
<keyword evidence="1" id="KW-0489">Methyltransferase</keyword>